<keyword evidence="6" id="KW-0433">Leucine-rich repeat</keyword>
<evidence type="ECO:0000256" key="2">
    <source>
        <dbReference type="ARBA" id="ARBA00009592"/>
    </source>
</evidence>
<evidence type="ECO:0000256" key="11">
    <source>
        <dbReference type="ARBA" id="ARBA00022741"/>
    </source>
</evidence>
<dbReference type="PRINTS" id="PR00019">
    <property type="entry name" value="LEURICHRPT"/>
</dbReference>
<reference evidence="22" key="2">
    <citation type="submission" date="2018-05" db="EMBL/GenBank/DDBJ databases">
        <title>OpunRS2 (Oryza punctata Reference Sequence Version 2).</title>
        <authorList>
            <person name="Zhang J."/>
            <person name="Kudrna D."/>
            <person name="Lee S."/>
            <person name="Talag J."/>
            <person name="Welchert J."/>
            <person name="Wing R.A."/>
        </authorList>
    </citation>
    <scope>NUCLEOTIDE SEQUENCE [LARGE SCALE GENOMIC DNA]</scope>
</reference>
<dbReference type="SMART" id="SM00369">
    <property type="entry name" value="LRR_TYP"/>
    <property type="match status" value="14"/>
</dbReference>
<evidence type="ECO:0000256" key="16">
    <source>
        <dbReference type="ARBA" id="ARBA00023180"/>
    </source>
</evidence>
<dbReference type="GO" id="GO:0004674">
    <property type="term" value="F:protein serine/threonine kinase activity"/>
    <property type="evidence" value="ECO:0007669"/>
    <property type="project" value="UniProtKB-KW"/>
</dbReference>
<dbReference type="InterPro" id="IPR001611">
    <property type="entry name" value="Leu-rich_rpt"/>
</dbReference>
<dbReference type="Pfam" id="PF00560">
    <property type="entry name" value="LRR_1"/>
    <property type="match status" value="12"/>
</dbReference>
<dbReference type="Proteomes" id="UP000026962">
    <property type="component" value="Chromosome 4"/>
</dbReference>
<keyword evidence="14 20" id="KW-1133">Transmembrane helix</keyword>
<keyword evidence="8 20" id="KW-0812">Transmembrane</keyword>
<keyword evidence="4" id="KW-1003">Cell membrane</keyword>
<dbReference type="OMA" id="CNRTTRR"/>
<accession>A0A0E0KVZ0</accession>
<keyword evidence="7" id="KW-1070">Brassinosteroid signaling pathway</keyword>
<keyword evidence="9" id="KW-0732">Signal</keyword>
<dbReference type="Gene3D" id="3.80.10.10">
    <property type="entry name" value="Ribonuclease Inhibitor"/>
    <property type="match status" value="8"/>
</dbReference>
<dbReference type="PROSITE" id="PS51450">
    <property type="entry name" value="LRR"/>
    <property type="match status" value="1"/>
</dbReference>
<feature type="domain" description="Leucine-rich repeat-containing N-terminal plant-type" evidence="21">
    <location>
        <begin position="40"/>
        <end position="78"/>
    </location>
</feature>
<dbReference type="InterPro" id="IPR013210">
    <property type="entry name" value="LRR_N_plant-typ"/>
</dbReference>
<comment type="catalytic activity">
    <reaction evidence="17">
        <text>L-threonyl-[protein] + ATP = O-phospho-L-threonyl-[protein] + ADP + H(+)</text>
        <dbReference type="Rhea" id="RHEA:46608"/>
        <dbReference type="Rhea" id="RHEA-COMP:11060"/>
        <dbReference type="Rhea" id="RHEA-COMP:11605"/>
        <dbReference type="ChEBI" id="CHEBI:15378"/>
        <dbReference type="ChEBI" id="CHEBI:30013"/>
        <dbReference type="ChEBI" id="CHEBI:30616"/>
        <dbReference type="ChEBI" id="CHEBI:61977"/>
        <dbReference type="ChEBI" id="CHEBI:456216"/>
        <dbReference type="EC" id="2.7.11.1"/>
    </reaction>
</comment>
<dbReference type="InterPro" id="IPR003591">
    <property type="entry name" value="Leu-rich_rpt_typical-subtyp"/>
</dbReference>
<dbReference type="Gramene" id="OPUNC04G24850.1">
    <property type="protein sequence ID" value="OPUNC04G24850.1"/>
    <property type="gene ID" value="OPUNC04G24850"/>
</dbReference>
<dbReference type="PANTHER" id="PTHR48062:SF56">
    <property type="entry name" value="OS04G0647900 PROTEIN"/>
    <property type="match status" value="1"/>
</dbReference>
<name>A0A0E0KVZ0_ORYPU</name>
<evidence type="ECO:0000256" key="17">
    <source>
        <dbReference type="ARBA" id="ARBA00047899"/>
    </source>
</evidence>
<evidence type="ECO:0000256" key="19">
    <source>
        <dbReference type="SAM" id="MobiDB-lite"/>
    </source>
</evidence>
<organism evidence="22">
    <name type="scientific">Oryza punctata</name>
    <name type="common">Red rice</name>
    <dbReference type="NCBI Taxonomy" id="4537"/>
    <lineage>
        <taxon>Eukaryota</taxon>
        <taxon>Viridiplantae</taxon>
        <taxon>Streptophyta</taxon>
        <taxon>Embryophyta</taxon>
        <taxon>Tracheophyta</taxon>
        <taxon>Spermatophyta</taxon>
        <taxon>Magnoliopsida</taxon>
        <taxon>Liliopsida</taxon>
        <taxon>Poales</taxon>
        <taxon>Poaceae</taxon>
        <taxon>BOP clade</taxon>
        <taxon>Oryzoideae</taxon>
        <taxon>Oryzeae</taxon>
        <taxon>Oryzinae</taxon>
        <taxon>Oryza</taxon>
    </lineage>
</organism>
<comment type="catalytic activity">
    <reaction evidence="18">
        <text>L-seryl-[protein] + ATP = O-phospho-L-seryl-[protein] + ADP + H(+)</text>
        <dbReference type="Rhea" id="RHEA:17989"/>
        <dbReference type="Rhea" id="RHEA-COMP:9863"/>
        <dbReference type="Rhea" id="RHEA-COMP:11604"/>
        <dbReference type="ChEBI" id="CHEBI:15378"/>
        <dbReference type="ChEBI" id="CHEBI:29999"/>
        <dbReference type="ChEBI" id="CHEBI:30616"/>
        <dbReference type="ChEBI" id="CHEBI:83421"/>
        <dbReference type="ChEBI" id="CHEBI:456216"/>
        <dbReference type="EC" id="2.7.11.1"/>
    </reaction>
</comment>
<dbReference type="FunFam" id="3.80.10.10:FF:000095">
    <property type="entry name" value="LRR receptor-like serine/threonine-protein kinase GSO1"/>
    <property type="match status" value="2"/>
</dbReference>
<evidence type="ECO:0000256" key="4">
    <source>
        <dbReference type="ARBA" id="ARBA00022475"/>
    </source>
</evidence>
<dbReference type="InterPro" id="IPR051502">
    <property type="entry name" value="RLP_Defense_Trigger"/>
</dbReference>
<evidence type="ECO:0000256" key="9">
    <source>
        <dbReference type="ARBA" id="ARBA00022729"/>
    </source>
</evidence>
<evidence type="ECO:0000256" key="8">
    <source>
        <dbReference type="ARBA" id="ARBA00022692"/>
    </source>
</evidence>
<evidence type="ECO:0000313" key="22">
    <source>
        <dbReference type="EnsemblPlants" id="OPUNC04G24850.1"/>
    </source>
</evidence>
<keyword evidence="5" id="KW-0808">Transferase</keyword>
<reference evidence="22" key="1">
    <citation type="submission" date="2015-04" db="UniProtKB">
        <authorList>
            <consortium name="EnsemblPlants"/>
        </authorList>
    </citation>
    <scope>IDENTIFICATION</scope>
</reference>
<keyword evidence="5" id="KW-0723">Serine/threonine-protein kinase</keyword>
<dbReference type="EC" id="2.7.11.1" evidence="3"/>
<dbReference type="GO" id="GO:0005886">
    <property type="term" value="C:plasma membrane"/>
    <property type="evidence" value="ECO:0007669"/>
    <property type="project" value="UniProtKB-SubCell"/>
</dbReference>
<dbReference type="GO" id="GO:0005524">
    <property type="term" value="F:ATP binding"/>
    <property type="evidence" value="ECO:0007669"/>
    <property type="project" value="UniProtKB-KW"/>
</dbReference>
<evidence type="ECO:0000256" key="7">
    <source>
        <dbReference type="ARBA" id="ARBA00022626"/>
    </source>
</evidence>
<evidence type="ECO:0000313" key="23">
    <source>
        <dbReference type="Proteomes" id="UP000026962"/>
    </source>
</evidence>
<feature type="transmembrane region" description="Helical" evidence="20">
    <location>
        <begin position="1746"/>
        <end position="1768"/>
    </location>
</feature>
<comment type="similarity">
    <text evidence="2">Belongs to the RLP family.</text>
</comment>
<dbReference type="PANTHER" id="PTHR48062">
    <property type="entry name" value="RECEPTOR-LIKE PROTEIN 14"/>
    <property type="match status" value="1"/>
</dbReference>
<keyword evidence="16" id="KW-0325">Glycoprotein</keyword>
<feature type="domain" description="Leucine-rich repeat-containing N-terminal plant-type" evidence="21">
    <location>
        <begin position="852"/>
        <end position="884"/>
    </location>
</feature>
<evidence type="ECO:0000256" key="10">
    <source>
        <dbReference type="ARBA" id="ARBA00022737"/>
    </source>
</evidence>
<evidence type="ECO:0000256" key="20">
    <source>
        <dbReference type="SAM" id="Phobius"/>
    </source>
</evidence>
<dbReference type="GO" id="GO:0009742">
    <property type="term" value="P:brassinosteroid mediated signaling pathway"/>
    <property type="evidence" value="ECO:0007669"/>
    <property type="project" value="UniProtKB-KW"/>
</dbReference>
<keyword evidence="11" id="KW-0547">Nucleotide-binding</keyword>
<feature type="region of interest" description="Disordered" evidence="19">
    <location>
        <begin position="778"/>
        <end position="802"/>
    </location>
</feature>
<evidence type="ECO:0000256" key="1">
    <source>
        <dbReference type="ARBA" id="ARBA00004251"/>
    </source>
</evidence>
<evidence type="ECO:0000256" key="3">
    <source>
        <dbReference type="ARBA" id="ARBA00012513"/>
    </source>
</evidence>
<protein>
    <recommendedName>
        <fullName evidence="3">non-specific serine/threonine protein kinase</fullName>
        <ecNumber evidence="3">2.7.11.1</ecNumber>
    </recommendedName>
</protein>
<keyword evidence="12" id="KW-0418">Kinase</keyword>
<keyword evidence="15 20" id="KW-0472">Membrane</keyword>
<dbReference type="EnsemblPlants" id="OPUNC04G24850.1">
    <property type="protein sequence ID" value="OPUNC04G24850.1"/>
    <property type="gene ID" value="OPUNC04G24850"/>
</dbReference>
<evidence type="ECO:0000256" key="6">
    <source>
        <dbReference type="ARBA" id="ARBA00022614"/>
    </source>
</evidence>
<keyword evidence="13" id="KW-0067">ATP-binding</keyword>
<evidence type="ECO:0000256" key="12">
    <source>
        <dbReference type="ARBA" id="ARBA00022777"/>
    </source>
</evidence>
<dbReference type="FunFam" id="3.80.10.10:FF:000111">
    <property type="entry name" value="LRR receptor-like serine/threonine-protein kinase ERECTA"/>
    <property type="match status" value="1"/>
</dbReference>
<evidence type="ECO:0000256" key="5">
    <source>
        <dbReference type="ARBA" id="ARBA00022527"/>
    </source>
</evidence>
<evidence type="ECO:0000256" key="14">
    <source>
        <dbReference type="ARBA" id="ARBA00022989"/>
    </source>
</evidence>
<evidence type="ECO:0000259" key="21">
    <source>
        <dbReference type="Pfam" id="PF08263"/>
    </source>
</evidence>
<evidence type="ECO:0000256" key="13">
    <source>
        <dbReference type="ARBA" id="ARBA00022840"/>
    </source>
</evidence>
<dbReference type="SUPFAM" id="SSF52058">
    <property type="entry name" value="L domain-like"/>
    <property type="match status" value="5"/>
</dbReference>
<proteinExistence type="inferred from homology"/>
<dbReference type="eggNOG" id="KOG0619">
    <property type="taxonomic scope" value="Eukaryota"/>
</dbReference>
<dbReference type="STRING" id="4537.A0A0E0KVZ0"/>
<keyword evidence="10" id="KW-0677">Repeat</keyword>
<dbReference type="Pfam" id="PF13855">
    <property type="entry name" value="LRR_8"/>
    <property type="match status" value="3"/>
</dbReference>
<evidence type="ECO:0000256" key="18">
    <source>
        <dbReference type="ARBA" id="ARBA00048679"/>
    </source>
</evidence>
<sequence length="1779" mass="198142">MPEAGPGKKMSWWLPWGSMAVVVLSVLQPMIYMSCGCLVEERAALMDIRSSLIRADSTVPRSWGRAEDCCSWERVKCDNFTRRVSQLNLSSISDVSWNIKSAAFSAFHELQFLDLSENSLSSFSFNAFRNLQSLQELYLGGNGLDGTLPLSIFALPHLRILSLSQNSFEGGFPINSFLETVSLEVLDISYNNMGGNLPASLFSLPHIEVLNLSANLFEGPIPIGLSSNLPLSLKSLKLSQNSLSGRISFFWLRNLTKLQEIDLSDNTNLAVDVNIAGWVPSFQLKQLTLSGCNLDKGIIAEPHFLRTQRHLEELDLSYNNLSGSMPNWLFTEEATLVKLDLGNNKLTGSLDPIRYPQTSLRDISISINSIAGQLPANISSMFPSLSTLDFSENNISGDIPISLCNIKSMQYLDLSDNNFSGELPACMFSEFIQLWTLKVSNNQLGGLVFGGMNNLSTELGILNLGRNKFEGTLPHNLSGHLTFLDLQDNKLSGNLDTSFWNLPLLRILNLANNRITGEIHPTICGLESIELMDLSNNSFEGSIPNCRRCTGQNFYQRSERCSPTMPLRFLNVSMNSLSGVVPKGFFESSLVIALDLRYNHFTGNLDWIQYLDEIIMLFLGGNKFEGQIIPKMCRLEHLRVLPDYRADLNSFSFTTKGSLYTYWRSLFDLMSGIDLSGNLLSGEIPRELGNLSTIKSLNLSNNLFTGSIPATFANLRMIESLDLSHNKLSGQIPQQLTQLSTLEVFSVAYNNLSGCAPDSAQFGTFGMDSYIGNKGLEKASQGKGCTSSPGRGSLPKEDNKETALDVDDRDTVLYAVSAASFVLAFWATVAFVFFHPTGQRSMIYMSCGCLVEERAALMDIRSSLARANYTTVPRSWGQDEECCSESRFRDGIPAKPSFEHGLMSIFSRSWERLKCDNFTRRVSQLNLSNMANADNNFFWELNITFLDFSLNYWMLLSFDGLVGLTKLRFLYFTGNVFGGNFPSSLGNLGVFPVPPEPVSLEVFRLCNTAVSGTLPVSAFKNLKNLQKLDLNKMDSNFDGLHGSLPASLFSLTHLKFLDLSGHYFEGSIPINLSSIPVSLEVLKLNHNLLNGTLPTEQALENLKNLQELNLSSNQFTGNIPRSLFSLPHIELLDLSGNLFQGPIPLSSSSNLPVSLKSLRFSHNNLSSEFSFFWLRNLTKLEEVSLSGNDNLVVDVNIPGWEPPFQLKQLELSDCDLDKNIITEPHFLRTQHHLEVLDLSNNNLSGSIPNWLFTKRARIYWLYLRNNSLTGSLQSIWHPQNFLEYINVSMNRVADPLPENISSIFPNLVFLDFSNNKIHGHIPMELCQIRWLRHLDLSNNKISGEVPACLFTGHTELMTLKVSKNKLGGPIFGGMDNLSLSFALWYLSLDSNKYEGSMPQNISAQNLLLMDLHDNKLSGKLHTSFWKLPSLMALNLADSTLTGEIHPSFCNLTGIVVLDLSNNNLTGSIPICSRTKQQLYFLNLSNNSLSGDISHNQFTGNLSWVYSLKINILSLGGNNFEGQISPDICNLQFLRIIDFSHNKLSGSVPACIGNILFNNVEDGNDRIFLNRSRLADIEMHDSDLSTTYYDLCFAFSTKWYQYAYGFNFVTMMSGIDLSANMLDGEIPWQLGNLSHIKSLNLSYNFFTGQIPATFADMKEIESLDLSHNNLSGPIPWQLTQLSSLGAFSVAYNNLSGCIPNYGQLDSFSTGSYVGNNNLYNTSQGSRCSPSGHVSKKEDMEERYDDPVLYIVSAASFVLAFCATVALSFCHSFGRFVILKM</sequence>
<dbReference type="InterPro" id="IPR032675">
    <property type="entry name" value="LRR_dom_sf"/>
</dbReference>
<comment type="subcellular location">
    <subcellularLocation>
        <location evidence="1">Cell membrane</location>
        <topology evidence="1">Single-pass type I membrane protein</topology>
    </subcellularLocation>
</comment>
<keyword evidence="23" id="KW-1185">Reference proteome</keyword>
<dbReference type="Pfam" id="PF08263">
    <property type="entry name" value="LRRNT_2"/>
    <property type="match status" value="2"/>
</dbReference>
<dbReference type="HOGENOM" id="CLU_239336_0_0_1"/>
<evidence type="ECO:0000256" key="15">
    <source>
        <dbReference type="ARBA" id="ARBA00023136"/>
    </source>
</evidence>